<evidence type="ECO:0000256" key="5">
    <source>
        <dbReference type="ARBA" id="ARBA00022777"/>
    </source>
</evidence>
<keyword evidence="3 6" id="KW-0597">Phosphoprotein</keyword>
<dbReference type="Pfam" id="PF00072">
    <property type="entry name" value="Response_reg"/>
    <property type="match status" value="1"/>
</dbReference>
<gene>
    <name evidence="9" type="ORF">CEX98_09840</name>
</gene>
<dbReference type="InterPro" id="IPR005467">
    <property type="entry name" value="His_kinase_dom"/>
</dbReference>
<dbReference type="SUPFAM" id="SSF52172">
    <property type="entry name" value="CheY-like"/>
    <property type="match status" value="1"/>
</dbReference>
<feature type="domain" description="Response regulatory" evidence="8">
    <location>
        <begin position="420"/>
        <end position="531"/>
    </location>
</feature>
<evidence type="ECO:0000259" key="8">
    <source>
        <dbReference type="PROSITE" id="PS50110"/>
    </source>
</evidence>
<evidence type="ECO:0000313" key="10">
    <source>
        <dbReference type="Proteomes" id="UP000228621"/>
    </source>
</evidence>
<dbReference type="EMBL" id="NKHF01000042">
    <property type="protein sequence ID" value="PCK31949.1"/>
    <property type="molecule type" value="Genomic_DNA"/>
</dbReference>
<dbReference type="InterPro" id="IPR036890">
    <property type="entry name" value="HATPase_C_sf"/>
</dbReference>
<dbReference type="Gene3D" id="3.30.450.40">
    <property type="match status" value="1"/>
</dbReference>
<reference evidence="10" key="1">
    <citation type="journal article" date="2019" name="Genome Announc.">
        <title>Draft Genome Sequence of Pseudoalteromonas piscicida Strain 36Y ROTHPW, an Hypersaline Seawater Isolate from the South Coast of Sonora, Mexico.</title>
        <authorList>
            <person name="Sanchez-Diaz R."/>
            <person name="Molina-Garza Z.J."/>
            <person name="Cruz-Suarez L.E."/>
            <person name="Selvin J."/>
            <person name="Kiran G.S."/>
            <person name="Ibarra-Gamez J.C."/>
            <person name="Gomez-Gil B."/>
            <person name="Galaviz-Silva L."/>
        </authorList>
    </citation>
    <scope>NUCLEOTIDE SEQUENCE [LARGE SCALE GENOMIC DNA]</scope>
    <source>
        <strain evidence="10">36Y_RITHPW</strain>
    </source>
</reference>
<evidence type="ECO:0000256" key="3">
    <source>
        <dbReference type="ARBA" id="ARBA00022553"/>
    </source>
</evidence>
<dbReference type="InterPro" id="IPR003594">
    <property type="entry name" value="HATPase_dom"/>
</dbReference>
<feature type="modified residue" description="4-aspartylphosphate" evidence="6">
    <location>
        <position position="469"/>
    </location>
</feature>
<evidence type="ECO:0000256" key="4">
    <source>
        <dbReference type="ARBA" id="ARBA00022679"/>
    </source>
</evidence>
<evidence type="ECO:0000256" key="6">
    <source>
        <dbReference type="PROSITE-ProRule" id="PRU00169"/>
    </source>
</evidence>
<dbReference type="EC" id="2.7.13.3" evidence="2"/>
<comment type="caution">
    <text evidence="9">The sequence shown here is derived from an EMBL/GenBank/DDBJ whole genome shotgun (WGS) entry which is preliminary data.</text>
</comment>
<comment type="catalytic activity">
    <reaction evidence="1">
        <text>ATP + protein L-histidine = ADP + protein N-phospho-L-histidine.</text>
        <dbReference type="EC" id="2.7.13.3"/>
    </reaction>
</comment>
<dbReference type="InterPro" id="IPR004358">
    <property type="entry name" value="Sig_transdc_His_kin-like_C"/>
</dbReference>
<dbReference type="CDD" id="cd17546">
    <property type="entry name" value="REC_hyHK_CKI1_RcsC-like"/>
    <property type="match status" value="1"/>
</dbReference>
<dbReference type="AlphaFoldDB" id="A0A2A5JRJ3"/>
<proteinExistence type="predicted"/>
<keyword evidence="10" id="KW-1185">Reference proteome</keyword>
<dbReference type="PRINTS" id="PR00344">
    <property type="entry name" value="BCTRLSENSOR"/>
</dbReference>
<evidence type="ECO:0000259" key="7">
    <source>
        <dbReference type="PROSITE" id="PS50109"/>
    </source>
</evidence>
<dbReference type="OrthoDB" id="9812358at2"/>
<dbReference type="SUPFAM" id="SSF55781">
    <property type="entry name" value="GAF domain-like"/>
    <property type="match status" value="1"/>
</dbReference>
<dbReference type="Gene3D" id="3.30.565.10">
    <property type="entry name" value="Histidine kinase-like ATPase, C-terminal domain"/>
    <property type="match status" value="1"/>
</dbReference>
<protein>
    <recommendedName>
        <fullName evidence="2">histidine kinase</fullName>
        <ecNumber evidence="2">2.7.13.3</ecNumber>
    </recommendedName>
</protein>
<organism evidence="9 10">
    <name type="scientific">Pseudoalteromonas piscicida</name>
    <dbReference type="NCBI Taxonomy" id="43662"/>
    <lineage>
        <taxon>Bacteria</taxon>
        <taxon>Pseudomonadati</taxon>
        <taxon>Pseudomonadota</taxon>
        <taxon>Gammaproteobacteria</taxon>
        <taxon>Alteromonadales</taxon>
        <taxon>Pseudoalteromonadaceae</taxon>
        <taxon>Pseudoalteromonas</taxon>
    </lineage>
</organism>
<sequence>MKKAEIPNNEEGRLRALREYKVLDTTAEANLDEITQLVSEICETPIALISLIDSNRQWFKSKVGLDVDETHRDISFCSHAILQEDIFEVQDALEDERFFDNPLVTGGPKIRHYAGAPLISSGGYKVGTICAISDKPKKLTDLQRKTLVTLGRQVIRQLELRREVNVLKLLNDSKDSFLSDISHELHTQLNAVIGFNDVVLNSKEAAGFSDATVSYLQNIEAGGSKLLSVIDSVLELELIEGDKVQFEPTPCSLPEILKQSTAKFATDAKQRNIKISSSITGAHQGQVLHLDKNKLARVLDTLLDIALKSSESGQEVMLRAFVIGSEVQFIIKDSGRGLSATEQTNLFDRFSMFEERSNFGAGLSLCVTKSLIEIMNGRISVSSQEGEGTEVVFIIPCVIDGESKVTPPPKTEHIAIFYHHIGVIEDNPLNQLLITAILDKLNCSYDVFESAEDYFEAAKETHFDMIFMDVNLPGMNGTEAAQLIKQENARLPILAITADIFLTQAQNEVFDNVIHKPYKLSQIETALSQFYS</sequence>
<evidence type="ECO:0000256" key="1">
    <source>
        <dbReference type="ARBA" id="ARBA00000085"/>
    </source>
</evidence>
<dbReference type="GO" id="GO:0000155">
    <property type="term" value="F:phosphorelay sensor kinase activity"/>
    <property type="evidence" value="ECO:0007669"/>
    <property type="project" value="InterPro"/>
</dbReference>
<keyword evidence="4" id="KW-0808">Transferase</keyword>
<dbReference type="PANTHER" id="PTHR43047">
    <property type="entry name" value="TWO-COMPONENT HISTIDINE PROTEIN KINASE"/>
    <property type="match status" value="1"/>
</dbReference>
<feature type="domain" description="Histidine kinase" evidence="7">
    <location>
        <begin position="180"/>
        <end position="399"/>
    </location>
</feature>
<dbReference type="SMART" id="SM00388">
    <property type="entry name" value="HisKA"/>
    <property type="match status" value="1"/>
</dbReference>
<dbReference type="InterPro" id="IPR029016">
    <property type="entry name" value="GAF-like_dom_sf"/>
</dbReference>
<dbReference type="Gene3D" id="3.40.50.2300">
    <property type="match status" value="1"/>
</dbReference>
<dbReference type="Pfam" id="PF01590">
    <property type="entry name" value="GAF"/>
    <property type="match status" value="1"/>
</dbReference>
<dbReference type="Proteomes" id="UP000228621">
    <property type="component" value="Unassembled WGS sequence"/>
</dbReference>
<dbReference type="Pfam" id="PF02518">
    <property type="entry name" value="HATPase_c"/>
    <property type="match status" value="1"/>
</dbReference>
<dbReference type="Pfam" id="PF00512">
    <property type="entry name" value="HisKA"/>
    <property type="match status" value="1"/>
</dbReference>
<dbReference type="InterPro" id="IPR003661">
    <property type="entry name" value="HisK_dim/P_dom"/>
</dbReference>
<dbReference type="InterPro" id="IPR003018">
    <property type="entry name" value="GAF"/>
</dbReference>
<accession>A0A2A5JRJ3</accession>
<keyword evidence="5 9" id="KW-0418">Kinase</keyword>
<dbReference type="RefSeq" id="WP_099641900.1">
    <property type="nucleotide sequence ID" value="NZ_NKHF01000042.1"/>
</dbReference>
<dbReference type="SMART" id="SM00448">
    <property type="entry name" value="REC"/>
    <property type="match status" value="1"/>
</dbReference>
<dbReference type="InterPro" id="IPR011006">
    <property type="entry name" value="CheY-like_superfamily"/>
</dbReference>
<evidence type="ECO:0000256" key="2">
    <source>
        <dbReference type="ARBA" id="ARBA00012438"/>
    </source>
</evidence>
<dbReference type="SUPFAM" id="SSF55874">
    <property type="entry name" value="ATPase domain of HSP90 chaperone/DNA topoisomerase II/histidine kinase"/>
    <property type="match status" value="1"/>
</dbReference>
<dbReference type="SMART" id="SM00387">
    <property type="entry name" value="HATPase_c"/>
    <property type="match status" value="1"/>
</dbReference>
<dbReference type="InterPro" id="IPR036097">
    <property type="entry name" value="HisK_dim/P_sf"/>
</dbReference>
<name>A0A2A5JRJ3_PSEO7</name>
<dbReference type="PANTHER" id="PTHR43047:SF64">
    <property type="entry name" value="HISTIDINE KINASE CONTAINING CHEY-HOMOLOGOUS RECEIVER DOMAIN AND PAS DOMAIN-RELATED"/>
    <property type="match status" value="1"/>
</dbReference>
<dbReference type="SMART" id="SM00065">
    <property type="entry name" value="GAF"/>
    <property type="match status" value="1"/>
</dbReference>
<dbReference type="PROSITE" id="PS50110">
    <property type="entry name" value="RESPONSE_REGULATORY"/>
    <property type="match status" value="1"/>
</dbReference>
<evidence type="ECO:0000313" key="9">
    <source>
        <dbReference type="EMBL" id="PCK31949.1"/>
    </source>
</evidence>
<dbReference type="CDD" id="cd00082">
    <property type="entry name" value="HisKA"/>
    <property type="match status" value="1"/>
</dbReference>
<dbReference type="PROSITE" id="PS50109">
    <property type="entry name" value="HIS_KIN"/>
    <property type="match status" value="1"/>
</dbReference>
<dbReference type="SUPFAM" id="SSF47384">
    <property type="entry name" value="Homodimeric domain of signal transducing histidine kinase"/>
    <property type="match status" value="1"/>
</dbReference>
<dbReference type="InterPro" id="IPR001789">
    <property type="entry name" value="Sig_transdc_resp-reg_receiver"/>
</dbReference>
<dbReference type="Gene3D" id="1.10.287.130">
    <property type="match status" value="1"/>
</dbReference>